<feature type="domain" description="Thiamine pyrophosphate enzyme TPP-binding" evidence="2">
    <location>
        <begin position="61"/>
        <end position="207"/>
    </location>
</feature>
<dbReference type="SUPFAM" id="SSF52518">
    <property type="entry name" value="Thiamin diphosphate-binding fold (THDP-binding)"/>
    <property type="match status" value="1"/>
</dbReference>
<accession>A0A933SG21</accession>
<dbReference type="InterPro" id="IPR029061">
    <property type="entry name" value="THDP-binding"/>
</dbReference>
<dbReference type="InterPro" id="IPR051479">
    <property type="entry name" value="PorB-like"/>
</dbReference>
<dbReference type="Proteomes" id="UP000696931">
    <property type="component" value="Unassembled WGS sequence"/>
</dbReference>
<keyword evidence="1" id="KW-0560">Oxidoreductase</keyword>
<gene>
    <name evidence="3" type="ORF">HZA61_16300</name>
</gene>
<dbReference type="CDD" id="cd03376">
    <property type="entry name" value="TPP_PFOR_porB_like"/>
    <property type="match status" value="1"/>
</dbReference>
<evidence type="ECO:0000313" key="3">
    <source>
        <dbReference type="EMBL" id="MBI5171048.1"/>
    </source>
</evidence>
<dbReference type="GO" id="GO:0016491">
    <property type="term" value="F:oxidoreductase activity"/>
    <property type="evidence" value="ECO:0007669"/>
    <property type="project" value="UniProtKB-KW"/>
</dbReference>
<dbReference type="PANTHER" id="PTHR42897:SF2">
    <property type="entry name" value="PYRUVATE SYNTHASE SUBUNIT PORB"/>
    <property type="match status" value="1"/>
</dbReference>
<evidence type="ECO:0000259" key="2">
    <source>
        <dbReference type="Pfam" id="PF02775"/>
    </source>
</evidence>
<dbReference type="GO" id="GO:0030976">
    <property type="term" value="F:thiamine pyrophosphate binding"/>
    <property type="evidence" value="ECO:0007669"/>
    <property type="project" value="InterPro"/>
</dbReference>
<reference evidence="3" key="1">
    <citation type="submission" date="2020-07" db="EMBL/GenBank/DDBJ databases">
        <title>Huge and variable diversity of episymbiotic CPR bacteria and DPANN archaea in groundwater ecosystems.</title>
        <authorList>
            <person name="He C.Y."/>
            <person name="Keren R."/>
            <person name="Whittaker M."/>
            <person name="Farag I.F."/>
            <person name="Doudna J."/>
            <person name="Cate J.H.D."/>
            <person name="Banfield J.F."/>
        </authorList>
    </citation>
    <scope>NUCLEOTIDE SEQUENCE</scope>
    <source>
        <strain evidence="3">NC_groundwater_1813_Pr3_B-0.1um_71_17</strain>
    </source>
</reference>
<protein>
    <submittedName>
        <fullName evidence="3">Pyruvate synthase subunit beta</fullName>
    </submittedName>
</protein>
<proteinExistence type="predicted"/>
<organism evidence="3 4">
    <name type="scientific">Eiseniibacteriota bacterium</name>
    <dbReference type="NCBI Taxonomy" id="2212470"/>
    <lineage>
        <taxon>Bacteria</taxon>
        <taxon>Candidatus Eiseniibacteriota</taxon>
    </lineage>
</organism>
<comment type="caution">
    <text evidence="3">The sequence shown here is derived from an EMBL/GenBank/DDBJ whole genome shotgun (WGS) entry which is preliminary data.</text>
</comment>
<dbReference type="InterPro" id="IPR011766">
    <property type="entry name" value="TPP_enzyme_TPP-bd"/>
</dbReference>
<dbReference type="PANTHER" id="PTHR42897">
    <property type="entry name" value="PYRUVATE SYNTHASE SUBUNIT PORB"/>
    <property type="match status" value="1"/>
</dbReference>
<name>A0A933SG21_UNCEI</name>
<dbReference type="Pfam" id="PF02775">
    <property type="entry name" value="TPP_enzyme_C"/>
    <property type="match status" value="1"/>
</dbReference>
<evidence type="ECO:0000313" key="4">
    <source>
        <dbReference type="Proteomes" id="UP000696931"/>
    </source>
</evidence>
<dbReference type="EMBL" id="JACRIW010000117">
    <property type="protein sequence ID" value="MBI5171048.1"/>
    <property type="molecule type" value="Genomic_DNA"/>
</dbReference>
<dbReference type="Gene3D" id="3.40.50.970">
    <property type="match status" value="2"/>
</dbReference>
<keyword evidence="3" id="KW-0670">Pyruvate</keyword>
<evidence type="ECO:0000256" key="1">
    <source>
        <dbReference type="ARBA" id="ARBA00023002"/>
    </source>
</evidence>
<dbReference type="AlphaFoldDB" id="A0A933SG21"/>
<sequence>MTQIPIKEIMPHEEFLESGHLACPGCGASLSMRMVLKALGEKTVVALPACCWSIIAGPYPQSSLKLPLYHSAFETGASVASGIKAALLARGDTETTVVAWAGDGGTFDIGLQALSGAAERNEDILYVCYDNEAYMNTGIQRSSATPLGAWTTTTPGAHPEARPKKDILAILAAHRIPYAASATVAYPEDLLAKVRKAKATRGTRFLHLLAPCPPGWKSGDDETIELARMAVRARVFPLMEVENGETWRITVDSPGDPIGPYLAKQGRFRHLKSEDVGAIQSQVDARWKALQRRVAGG</sequence>